<name>Q240L5_TETTS</name>
<accession>Q240L5</accession>
<dbReference type="Gene3D" id="3.40.630.30">
    <property type="match status" value="1"/>
</dbReference>
<sequence length="219" mass="25838">MLQRSNNHFEIEDFNILHMEKVANLIFRSYSEVNLVWNILQCKREQAKTAILRRLQRCLKDNLSHVAVQNNRVVACVISIDLKNLEDLLKDEAQQKLPEPFQYLSQVNRGFHDYMVQFNKEESHVKSSVMLFCAVEPEFQQTLLFFNLVQWNIDQMILSRYKKYFGIAGIQSRFMKLAKDKVSQLQTHSINDKENKEINNYELGLLSYDLQPLLPRPSL</sequence>
<dbReference type="KEGG" id="tet:TTHERM_00989340"/>
<dbReference type="GeneID" id="7828031"/>
<dbReference type="Proteomes" id="UP000009168">
    <property type="component" value="Unassembled WGS sequence"/>
</dbReference>
<dbReference type="HOGENOM" id="CLU_1263808_0_0_1"/>
<proteinExistence type="predicted"/>
<dbReference type="InParanoid" id="Q240L5"/>
<evidence type="ECO:0000313" key="1">
    <source>
        <dbReference type="EMBL" id="EAS02193.1"/>
    </source>
</evidence>
<evidence type="ECO:0000313" key="2">
    <source>
        <dbReference type="Proteomes" id="UP000009168"/>
    </source>
</evidence>
<protein>
    <submittedName>
        <fullName evidence="1">Uncharacterized protein</fullName>
    </submittedName>
</protein>
<dbReference type="RefSeq" id="XP_001022438.1">
    <property type="nucleotide sequence ID" value="XM_001022438.3"/>
</dbReference>
<dbReference type="EMBL" id="GG662546">
    <property type="protein sequence ID" value="EAS02193.1"/>
    <property type="molecule type" value="Genomic_DNA"/>
</dbReference>
<dbReference type="AlphaFoldDB" id="Q240L5"/>
<gene>
    <name evidence="1" type="ORF">TTHERM_00989340</name>
</gene>
<keyword evidence="2" id="KW-1185">Reference proteome</keyword>
<organism evidence="1 2">
    <name type="scientific">Tetrahymena thermophila (strain SB210)</name>
    <dbReference type="NCBI Taxonomy" id="312017"/>
    <lineage>
        <taxon>Eukaryota</taxon>
        <taxon>Sar</taxon>
        <taxon>Alveolata</taxon>
        <taxon>Ciliophora</taxon>
        <taxon>Intramacronucleata</taxon>
        <taxon>Oligohymenophorea</taxon>
        <taxon>Hymenostomatida</taxon>
        <taxon>Tetrahymenina</taxon>
        <taxon>Tetrahymenidae</taxon>
        <taxon>Tetrahymena</taxon>
    </lineage>
</organism>
<reference evidence="2" key="1">
    <citation type="journal article" date="2006" name="PLoS Biol.">
        <title>Macronuclear genome sequence of the ciliate Tetrahymena thermophila, a model eukaryote.</title>
        <authorList>
            <person name="Eisen J.A."/>
            <person name="Coyne R.S."/>
            <person name="Wu M."/>
            <person name="Wu D."/>
            <person name="Thiagarajan M."/>
            <person name="Wortman J.R."/>
            <person name="Badger J.H."/>
            <person name="Ren Q."/>
            <person name="Amedeo P."/>
            <person name="Jones K.M."/>
            <person name="Tallon L.J."/>
            <person name="Delcher A.L."/>
            <person name="Salzberg S.L."/>
            <person name="Silva J.C."/>
            <person name="Haas B.J."/>
            <person name="Majoros W.H."/>
            <person name="Farzad M."/>
            <person name="Carlton J.M."/>
            <person name="Smith R.K. Jr."/>
            <person name="Garg J."/>
            <person name="Pearlman R.E."/>
            <person name="Karrer K.M."/>
            <person name="Sun L."/>
            <person name="Manning G."/>
            <person name="Elde N.C."/>
            <person name="Turkewitz A.P."/>
            <person name="Asai D.J."/>
            <person name="Wilkes D.E."/>
            <person name="Wang Y."/>
            <person name="Cai H."/>
            <person name="Collins K."/>
            <person name="Stewart B.A."/>
            <person name="Lee S.R."/>
            <person name="Wilamowska K."/>
            <person name="Weinberg Z."/>
            <person name="Ruzzo W.L."/>
            <person name="Wloga D."/>
            <person name="Gaertig J."/>
            <person name="Frankel J."/>
            <person name="Tsao C.-C."/>
            <person name="Gorovsky M.A."/>
            <person name="Keeling P.J."/>
            <person name="Waller R.F."/>
            <person name="Patron N.J."/>
            <person name="Cherry J.M."/>
            <person name="Stover N.A."/>
            <person name="Krieger C.J."/>
            <person name="del Toro C."/>
            <person name="Ryder H.F."/>
            <person name="Williamson S.C."/>
            <person name="Barbeau R.A."/>
            <person name="Hamilton E.P."/>
            <person name="Orias E."/>
        </authorList>
    </citation>
    <scope>NUCLEOTIDE SEQUENCE [LARGE SCALE GENOMIC DNA]</scope>
    <source>
        <strain evidence="2">SB210</strain>
    </source>
</reference>